<proteinExistence type="predicted"/>
<gene>
    <name evidence="1" type="ORF">GSOID_T00012283001</name>
</gene>
<keyword evidence="2" id="KW-1185">Reference proteome</keyword>
<feature type="non-terminal residue" evidence="1">
    <location>
        <position position="1"/>
    </location>
</feature>
<evidence type="ECO:0000313" key="1">
    <source>
        <dbReference type="EMBL" id="CBY15372.1"/>
    </source>
</evidence>
<dbReference type="SUPFAM" id="SSF117281">
    <property type="entry name" value="Kelch motif"/>
    <property type="match status" value="1"/>
</dbReference>
<dbReference type="OrthoDB" id="45365at2759"/>
<sequence>ENCCGNQSDVFILVIPNPVDKSYLLSGDGSLQISTTINAPENNYAYEAAHALVNGKLHIFGGYPDFTKIARLDDCTLNELTVRLNEERDGGQAALSIENGRKALICFGPSGDNRKTCEIFYGSTTVSTFASDSTHYYGGLGLYKNQPTSVGCSSEKHQKAETLSATGWIALPNHPKRISDHSLVALENQSMLLIGGRDYGNGGAYQSGIWQLKDENWNQIGDLLQADYAGSAIYIGRSIYYFGYESRAIERLDFTETEVLQNVAQIRNQPDYFFLPVLFQTVSNYCI</sequence>
<protein>
    <submittedName>
        <fullName evidence="1">Uncharacterized protein</fullName>
    </submittedName>
</protein>
<reference evidence="1" key="1">
    <citation type="journal article" date="2010" name="Science">
        <title>Plasticity of animal genome architecture unmasked by rapid evolution of a pelagic tunicate.</title>
        <authorList>
            <person name="Denoeud F."/>
            <person name="Henriet S."/>
            <person name="Mungpakdee S."/>
            <person name="Aury J.M."/>
            <person name="Da Silva C."/>
            <person name="Brinkmann H."/>
            <person name="Mikhaleva J."/>
            <person name="Olsen L.C."/>
            <person name="Jubin C."/>
            <person name="Canestro C."/>
            <person name="Bouquet J.M."/>
            <person name="Danks G."/>
            <person name="Poulain J."/>
            <person name="Campsteijn C."/>
            <person name="Adamski M."/>
            <person name="Cross I."/>
            <person name="Yadetie F."/>
            <person name="Muffato M."/>
            <person name="Louis A."/>
            <person name="Butcher S."/>
            <person name="Tsagkogeorga G."/>
            <person name="Konrad A."/>
            <person name="Singh S."/>
            <person name="Jensen M.F."/>
            <person name="Cong E.H."/>
            <person name="Eikeseth-Otteraa H."/>
            <person name="Noel B."/>
            <person name="Anthouard V."/>
            <person name="Porcel B.M."/>
            <person name="Kachouri-Lafond R."/>
            <person name="Nishino A."/>
            <person name="Ugolini M."/>
            <person name="Chourrout P."/>
            <person name="Nishida H."/>
            <person name="Aasland R."/>
            <person name="Huzurbazar S."/>
            <person name="Westhof E."/>
            <person name="Delsuc F."/>
            <person name="Lehrach H."/>
            <person name="Reinhardt R."/>
            <person name="Weissenbach J."/>
            <person name="Roy S.W."/>
            <person name="Artiguenave F."/>
            <person name="Postlethwait J.H."/>
            <person name="Manak J.R."/>
            <person name="Thompson E.M."/>
            <person name="Jaillon O."/>
            <person name="Du Pasquier L."/>
            <person name="Boudinot P."/>
            <person name="Liberles D.A."/>
            <person name="Volff J.N."/>
            <person name="Philippe H."/>
            <person name="Lenhard B."/>
            <person name="Roest Crollius H."/>
            <person name="Wincker P."/>
            <person name="Chourrout D."/>
        </authorList>
    </citation>
    <scope>NUCLEOTIDE SEQUENCE [LARGE SCALE GENOMIC DNA]</scope>
</reference>
<accession>E4Y0G4</accession>
<dbReference type="Gene3D" id="2.120.10.80">
    <property type="entry name" value="Kelch-type beta propeller"/>
    <property type="match status" value="1"/>
</dbReference>
<dbReference type="AlphaFoldDB" id="E4Y0G4"/>
<name>E4Y0G4_OIKDI</name>
<evidence type="ECO:0000313" key="2">
    <source>
        <dbReference type="Proteomes" id="UP000001307"/>
    </source>
</evidence>
<dbReference type="EMBL" id="FN653495">
    <property type="protein sequence ID" value="CBY15372.1"/>
    <property type="molecule type" value="Genomic_DNA"/>
</dbReference>
<dbReference type="InterPro" id="IPR015915">
    <property type="entry name" value="Kelch-typ_b-propeller"/>
</dbReference>
<organism evidence="1">
    <name type="scientific">Oikopleura dioica</name>
    <name type="common">Tunicate</name>
    <dbReference type="NCBI Taxonomy" id="34765"/>
    <lineage>
        <taxon>Eukaryota</taxon>
        <taxon>Metazoa</taxon>
        <taxon>Chordata</taxon>
        <taxon>Tunicata</taxon>
        <taxon>Appendicularia</taxon>
        <taxon>Copelata</taxon>
        <taxon>Oikopleuridae</taxon>
        <taxon>Oikopleura</taxon>
    </lineage>
</organism>
<dbReference type="InParanoid" id="E4Y0G4"/>
<dbReference type="Proteomes" id="UP000001307">
    <property type="component" value="Unassembled WGS sequence"/>
</dbReference>